<dbReference type="GO" id="GO:0008236">
    <property type="term" value="F:serine-type peptidase activity"/>
    <property type="evidence" value="ECO:0007669"/>
    <property type="project" value="InterPro"/>
</dbReference>
<name>D5BLU3_ZUNPS</name>
<evidence type="ECO:0000313" key="3">
    <source>
        <dbReference type="Proteomes" id="UP000001654"/>
    </source>
</evidence>
<protein>
    <submittedName>
        <fullName evidence="2">Peptidase S41</fullName>
    </submittedName>
</protein>
<dbReference type="eggNOG" id="COG0793">
    <property type="taxonomic scope" value="Bacteria"/>
</dbReference>
<dbReference type="Gene3D" id="3.90.226.10">
    <property type="entry name" value="2-enoyl-CoA Hydratase, Chain A, domain 1"/>
    <property type="match status" value="1"/>
</dbReference>
<accession>D5BLU3</accession>
<dbReference type="HOGENOM" id="CLU_1739834_0_0_10"/>
<feature type="domain" description="Tail specific protease" evidence="1">
    <location>
        <begin position="40"/>
        <end position="124"/>
    </location>
</feature>
<dbReference type="KEGG" id="zpr:ZPR_1725"/>
<evidence type="ECO:0000259" key="1">
    <source>
        <dbReference type="Pfam" id="PF03572"/>
    </source>
</evidence>
<dbReference type="Pfam" id="PF03572">
    <property type="entry name" value="Peptidase_S41"/>
    <property type="match status" value="1"/>
</dbReference>
<reference evidence="2 3" key="1">
    <citation type="journal article" date="2010" name="BMC Genomics">
        <title>The complete genome of Zunongwangia profunda SM-A87 reveals its adaptation to the deep-sea environment and ecological role in sedimentary organic nitrogen degradation.</title>
        <authorList>
            <person name="Qin Q.L."/>
            <person name="Zhang X.Y."/>
            <person name="Wang X.M."/>
            <person name="Liu G.M."/>
            <person name="Chen X.L."/>
            <person name="Xie B.B."/>
            <person name="Dang H.Y."/>
            <person name="Zhou B.C."/>
            <person name="Yu J."/>
            <person name="Zhang Y.Z."/>
        </authorList>
    </citation>
    <scope>NUCLEOTIDE SEQUENCE [LARGE SCALE GENOMIC DNA]</scope>
    <source>
        <strain evidence="3">DSM 18752 / CCTCC AB 206139 / SM-A87</strain>
    </source>
</reference>
<keyword evidence="3" id="KW-1185">Reference proteome</keyword>
<dbReference type="EMBL" id="CP001650">
    <property type="protein sequence ID" value="ADF52059.1"/>
    <property type="molecule type" value="Genomic_DNA"/>
</dbReference>
<evidence type="ECO:0000313" key="2">
    <source>
        <dbReference type="EMBL" id="ADF52059.1"/>
    </source>
</evidence>
<sequence>MLYPENSTFIKVMAAKYPSYAEYNIDSALKLIKNPFKIDKKNKDYYKDKIILLVNSSTTSMSEFFAMPIQNSLNCTTLSEQTFGAVMNRMAVPLKDGTSIDTTGFRAFYPDDTSVQRKGLKIDHYLKKNTKNYKDDFYIEEALKLIDHSL</sequence>
<dbReference type="AlphaFoldDB" id="D5BLU3"/>
<dbReference type="GO" id="GO:0006508">
    <property type="term" value="P:proteolysis"/>
    <property type="evidence" value="ECO:0007669"/>
    <property type="project" value="InterPro"/>
</dbReference>
<organism evidence="2 3">
    <name type="scientific">Zunongwangia profunda (strain DSM 18752 / CCTCC AB 206139 / SM-A87)</name>
    <name type="common">Wangia profunda</name>
    <dbReference type="NCBI Taxonomy" id="655815"/>
    <lineage>
        <taxon>Bacteria</taxon>
        <taxon>Pseudomonadati</taxon>
        <taxon>Bacteroidota</taxon>
        <taxon>Flavobacteriia</taxon>
        <taxon>Flavobacteriales</taxon>
        <taxon>Flavobacteriaceae</taxon>
        <taxon>Zunongwangia</taxon>
    </lineage>
</organism>
<dbReference type="Proteomes" id="UP000001654">
    <property type="component" value="Chromosome"/>
</dbReference>
<proteinExistence type="predicted"/>
<dbReference type="InterPro" id="IPR029045">
    <property type="entry name" value="ClpP/crotonase-like_dom_sf"/>
</dbReference>
<dbReference type="STRING" id="655815.ZPR_1725"/>
<dbReference type="SUPFAM" id="SSF52096">
    <property type="entry name" value="ClpP/crotonase"/>
    <property type="match status" value="1"/>
</dbReference>
<dbReference type="InterPro" id="IPR005151">
    <property type="entry name" value="Tail-specific_protease"/>
</dbReference>
<gene>
    <name evidence="2" type="ordered locus">ZPR_1725</name>
</gene>